<dbReference type="EMBL" id="JACOON010000002">
    <property type="protein sequence ID" value="MBC5647532.1"/>
    <property type="molecule type" value="Genomic_DNA"/>
</dbReference>
<evidence type="ECO:0008006" key="3">
    <source>
        <dbReference type="Google" id="ProtNLM"/>
    </source>
</evidence>
<gene>
    <name evidence="1" type="ORF">H8S18_04220</name>
</gene>
<keyword evidence="2" id="KW-1185">Reference proteome</keyword>
<proteinExistence type="predicted"/>
<accession>A0ABR7ECN0</accession>
<reference evidence="1 2" key="1">
    <citation type="submission" date="2020-08" db="EMBL/GenBank/DDBJ databases">
        <title>Genome public.</title>
        <authorList>
            <person name="Liu C."/>
            <person name="Sun Q."/>
        </authorList>
    </citation>
    <scope>NUCLEOTIDE SEQUENCE [LARGE SCALE GENOMIC DNA]</scope>
    <source>
        <strain evidence="1 2">NSJ-35</strain>
    </source>
</reference>
<evidence type="ECO:0000313" key="1">
    <source>
        <dbReference type="EMBL" id="MBC5647532.1"/>
    </source>
</evidence>
<sequence length="31" mass="3881">MTFYNEKRPHSYLQYKTPIKYEELHYKKGTS</sequence>
<protein>
    <recommendedName>
        <fullName evidence="3">Integrase catalytic domain-containing protein</fullName>
    </recommendedName>
</protein>
<evidence type="ECO:0000313" key="2">
    <source>
        <dbReference type="Proteomes" id="UP000606889"/>
    </source>
</evidence>
<dbReference type="Proteomes" id="UP000606889">
    <property type="component" value="Unassembled WGS sequence"/>
</dbReference>
<name>A0ABR7ECN0_9FIRM</name>
<organism evidence="1 2">
    <name type="scientific">Christensenella tenuis</name>
    <dbReference type="NCBI Taxonomy" id="2763033"/>
    <lineage>
        <taxon>Bacteria</taxon>
        <taxon>Bacillati</taxon>
        <taxon>Bacillota</taxon>
        <taxon>Clostridia</taxon>
        <taxon>Christensenellales</taxon>
        <taxon>Christensenellaceae</taxon>
        <taxon>Christensenella</taxon>
    </lineage>
</organism>
<comment type="caution">
    <text evidence="1">The sequence shown here is derived from an EMBL/GenBank/DDBJ whole genome shotgun (WGS) entry which is preliminary data.</text>
</comment>